<name>A0A834CUD1_JUGRE</name>
<protein>
    <submittedName>
        <fullName evidence="2">Uncharacterized protein</fullName>
    </submittedName>
</protein>
<gene>
    <name evidence="2" type="ORF">F2P56_014980</name>
</gene>
<keyword evidence="1" id="KW-1133">Transmembrane helix</keyword>
<dbReference type="Gramene" id="Jr07_13370_p1">
    <property type="protein sequence ID" value="cds.Jr07_13370_p1"/>
    <property type="gene ID" value="Jr07_13370"/>
</dbReference>
<keyword evidence="1" id="KW-0472">Membrane</keyword>
<feature type="transmembrane region" description="Helical" evidence="1">
    <location>
        <begin position="635"/>
        <end position="659"/>
    </location>
</feature>
<evidence type="ECO:0000313" key="3">
    <source>
        <dbReference type="Proteomes" id="UP000619265"/>
    </source>
</evidence>
<keyword evidence="1" id="KW-0812">Transmembrane</keyword>
<dbReference type="InterPro" id="IPR004158">
    <property type="entry name" value="DUF247_pln"/>
</dbReference>
<dbReference type="AlphaFoldDB" id="A0A834CUD1"/>
<dbReference type="Proteomes" id="UP000619265">
    <property type="component" value="Unassembled WGS sequence"/>
</dbReference>
<evidence type="ECO:0000313" key="2">
    <source>
        <dbReference type="EMBL" id="KAF5464943.1"/>
    </source>
</evidence>
<proteinExistence type="predicted"/>
<dbReference type="Pfam" id="PF03140">
    <property type="entry name" value="DUF247"/>
    <property type="match status" value="2"/>
</dbReference>
<reference evidence="2" key="2">
    <citation type="submission" date="2020-03" db="EMBL/GenBank/DDBJ databases">
        <title>Walnut 2.0.</title>
        <authorList>
            <person name="Marrano A."/>
            <person name="Britton M."/>
            <person name="Zimin A.V."/>
            <person name="Zaini P.A."/>
            <person name="Workman R."/>
            <person name="Puiu D."/>
            <person name="Bianco L."/>
            <person name="Allen B.J."/>
            <person name="Troggio M."/>
            <person name="Leslie C.A."/>
            <person name="Timp W."/>
            <person name="Dendekar A."/>
            <person name="Salzberg S.L."/>
            <person name="Neale D.B."/>
        </authorList>
    </citation>
    <scope>NUCLEOTIDE SEQUENCE</scope>
    <source>
        <tissue evidence="2">Leaves</tissue>
    </source>
</reference>
<accession>A0A834CUD1</accession>
<evidence type="ECO:0000256" key="1">
    <source>
        <dbReference type="SAM" id="Phobius"/>
    </source>
</evidence>
<reference evidence="2" key="1">
    <citation type="submission" date="2015-10" db="EMBL/GenBank/DDBJ databases">
        <authorList>
            <person name="Martinez-Garcia P.J."/>
            <person name="Crepeau M.W."/>
            <person name="Puiu D."/>
            <person name="Gonzalez-Ibeas D."/>
            <person name="Whalen J."/>
            <person name="Stevens K."/>
            <person name="Paul R."/>
            <person name="Butterfield T."/>
            <person name="Britton M."/>
            <person name="Reagan R."/>
            <person name="Chakraborty S."/>
            <person name="Walawage S.L."/>
            <person name="Vasquez-Gross H.A."/>
            <person name="Cardeno C."/>
            <person name="Famula R."/>
            <person name="Pratt K."/>
            <person name="Kuruganti S."/>
            <person name="Aradhya M.K."/>
            <person name="Leslie C.A."/>
            <person name="Dandekar A.M."/>
            <person name="Salzberg S.L."/>
            <person name="Wegrzyn J.L."/>
            <person name="Langley C.H."/>
            <person name="Neale D.B."/>
        </authorList>
    </citation>
    <scope>NUCLEOTIDE SEQUENCE</scope>
    <source>
        <tissue evidence="2">Leaves</tissue>
    </source>
</reference>
<sequence>MSRDALSSHIKAIDRKLAGLTPINSEECCMFKVHEQLRKVNEKAYKPMLLAIGPYNDHGRVGQGLMEEHKLQYLKQMLKRKNESSVEAYFRALRELEERARNCYVECISLTTNEFVEMMLLDGCFIIEFFRKCQMRNLRDKHDPIFQLSWILPKVTRDLLLFENQLPFFVLTKLFMMIESSQTPLPNRSGHLGEHTINIEQNNEITCLGSSTSVDQRVQIRRRLAEKPVRLCRMHNAITPPLAKIVHEHLKVGDMFKNADFKHLLDLIHTMIKLSVLDMELDRAIERQEVGIKFKKGVIFKHLFGLISRVVSPLPAKMENMKKGICYAIKLQNSELKFNITEIFEFPYRPKKIEDWNSIPYGTELRAAGVEFKMAEKFRDKLNENKFWELVPEYDAIAFQDAGVELKKALSFSYSLGLNRNEDGKKKLCGAIFNMVNKFMRLPFLNKIEYWNSIPECRELKEAGVEFKKAKKFRDTKDIIKPIPNATQLKERGVKFKKAKQRTMFAIQFSNGVLEISPLRIEDETETVLRNLIAFEQYSPYNDSSYVTDYMCFMDDLIDSPKDVELLRQKRILENWLGDDEVASTMVNKLGHHVIVSASRYSIYAKTSIDMNRHCAKRWNEWKANLRHNYFNSPWALLSVLAAILLLGLAITQTVFSIIN</sequence>
<dbReference type="PANTHER" id="PTHR31170:SF17">
    <property type="match status" value="1"/>
</dbReference>
<comment type="caution">
    <text evidence="2">The sequence shown here is derived from an EMBL/GenBank/DDBJ whole genome shotgun (WGS) entry which is preliminary data.</text>
</comment>
<dbReference type="PANTHER" id="PTHR31170">
    <property type="entry name" value="BNAC04G53230D PROTEIN"/>
    <property type="match status" value="1"/>
</dbReference>
<dbReference type="EMBL" id="LIHL02000007">
    <property type="protein sequence ID" value="KAF5464943.1"/>
    <property type="molecule type" value="Genomic_DNA"/>
</dbReference>
<organism evidence="2 3">
    <name type="scientific">Juglans regia</name>
    <name type="common">English walnut</name>
    <dbReference type="NCBI Taxonomy" id="51240"/>
    <lineage>
        <taxon>Eukaryota</taxon>
        <taxon>Viridiplantae</taxon>
        <taxon>Streptophyta</taxon>
        <taxon>Embryophyta</taxon>
        <taxon>Tracheophyta</taxon>
        <taxon>Spermatophyta</taxon>
        <taxon>Magnoliopsida</taxon>
        <taxon>eudicotyledons</taxon>
        <taxon>Gunneridae</taxon>
        <taxon>Pentapetalae</taxon>
        <taxon>rosids</taxon>
        <taxon>fabids</taxon>
        <taxon>Fagales</taxon>
        <taxon>Juglandaceae</taxon>
        <taxon>Juglans</taxon>
    </lineage>
</organism>